<accession>A0A084WV30</accession>
<organism evidence="3">
    <name type="scientific">Anopheles sinensis</name>
    <name type="common">Mosquito</name>
    <dbReference type="NCBI Taxonomy" id="74873"/>
    <lineage>
        <taxon>Eukaryota</taxon>
        <taxon>Metazoa</taxon>
        <taxon>Ecdysozoa</taxon>
        <taxon>Arthropoda</taxon>
        <taxon>Hexapoda</taxon>
        <taxon>Insecta</taxon>
        <taxon>Pterygota</taxon>
        <taxon>Neoptera</taxon>
        <taxon>Endopterygota</taxon>
        <taxon>Diptera</taxon>
        <taxon>Nematocera</taxon>
        <taxon>Culicoidea</taxon>
        <taxon>Culicidae</taxon>
        <taxon>Anophelinae</taxon>
        <taxon>Anopheles</taxon>
    </lineage>
</organism>
<dbReference type="EnsemblMetazoa" id="ASIC022385-RA">
    <property type="protein sequence ID" value="ASIC022385-PA"/>
    <property type="gene ID" value="ASIC022385"/>
</dbReference>
<dbReference type="GO" id="GO:0006325">
    <property type="term" value="P:chromatin organization"/>
    <property type="evidence" value="ECO:0007669"/>
    <property type="project" value="InterPro"/>
</dbReference>
<dbReference type="PANTHER" id="PTHR15502:SF7">
    <property type="entry name" value="CALCINEURIN-BINDING PROTEIN CABIN-1"/>
    <property type="match status" value="1"/>
</dbReference>
<dbReference type="STRING" id="74873.A0A084WV30"/>
<evidence type="ECO:0000313" key="5">
    <source>
        <dbReference type="Proteomes" id="UP000030765"/>
    </source>
</evidence>
<dbReference type="AlphaFoldDB" id="A0A084WV30"/>
<dbReference type="Proteomes" id="UP000030765">
    <property type="component" value="Unassembled WGS sequence"/>
</dbReference>
<comment type="subcellular location">
    <subcellularLocation>
        <location evidence="1">Nucleus</location>
    </subcellularLocation>
</comment>
<keyword evidence="2" id="KW-0539">Nucleus</keyword>
<name>A0A084WV30_ANOSI</name>
<evidence type="ECO:0000256" key="1">
    <source>
        <dbReference type="ARBA" id="ARBA00004123"/>
    </source>
</evidence>
<evidence type="ECO:0000256" key="2">
    <source>
        <dbReference type="ARBA" id="ARBA00023242"/>
    </source>
</evidence>
<dbReference type="InterPro" id="IPR011990">
    <property type="entry name" value="TPR-like_helical_dom_sf"/>
</dbReference>
<protein>
    <submittedName>
        <fullName evidence="4">TPR_REGION domain-containing protein</fullName>
    </submittedName>
</protein>
<proteinExistence type="predicted"/>
<dbReference type="PANTHER" id="PTHR15502">
    <property type="entry name" value="CALCINEURIN-BINDING PROTEIN CABIN 1-RELATED"/>
    <property type="match status" value="1"/>
</dbReference>
<evidence type="ECO:0000313" key="3">
    <source>
        <dbReference type="EMBL" id="KFB54074.1"/>
    </source>
</evidence>
<reference evidence="4" key="2">
    <citation type="submission" date="2020-05" db="UniProtKB">
        <authorList>
            <consortium name="EnsemblMetazoa"/>
        </authorList>
    </citation>
    <scope>IDENTIFICATION</scope>
</reference>
<evidence type="ECO:0000313" key="4">
    <source>
        <dbReference type="EnsemblMetazoa" id="ASIC022385-PA"/>
    </source>
</evidence>
<dbReference type="EMBL" id="ATLV01027362">
    <property type="status" value="NOT_ANNOTATED_CDS"/>
    <property type="molecule type" value="Genomic_DNA"/>
</dbReference>
<dbReference type="InterPro" id="IPR033053">
    <property type="entry name" value="Hir3/CABIN1"/>
</dbReference>
<dbReference type="SUPFAM" id="SSF48452">
    <property type="entry name" value="TPR-like"/>
    <property type="match status" value="1"/>
</dbReference>
<dbReference type="OrthoDB" id="77564at2759"/>
<dbReference type="GO" id="GO:0005634">
    <property type="term" value="C:nucleus"/>
    <property type="evidence" value="ECO:0007669"/>
    <property type="project" value="UniProtKB-SubCell"/>
</dbReference>
<keyword evidence="5" id="KW-1185">Reference proteome</keyword>
<dbReference type="EMBL" id="KL646947">
    <property type="protein sequence ID" value="KFB54074.1"/>
    <property type="molecule type" value="Genomic_DNA"/>
</dbReference>
<dbReference type="VEuPathDB" id="VectorBase:ASIC022385"/>
<gene>
    <name evidence="3" type="ORF">ZHAS_00022385</name>
</gene>
<dbReference type="GO" id="GO:0031491">
    <property type="term" value="F:nucleosome binding"/>
    <property type="evidence" value="ECO:0007669"/>
    <property type="project" value="TreeGrafter"/>
</dbReference>
<dbReference type="VEuPathDB" id="VectorBase:ASIS024467"/>
<sequence>MDLDETDVYTMSRLARMALKTGYLQIAKLYFEKCLKRNPNHWPSMEGMLKVFCSASNVVEAYGWAAQCHRKDTRNKLYVDVLRAIREKFKAALSYLDTVFTVPVAIDFAEEEKRRPLVLAMATFDELFKPRQTGFETPNLTVMPDSLKELLKIDDLSFESIGNVLVKLNDAMEKLDLVRCITYN</sequence>
<reference evidence="3 5" key="1">
    <citation type="journal article" date="2014" name="BMC Genomics">
        <title>Genome sequence of Anopheles sinensis provides insight into genetics basis of mosquito competence for malaria parasites.</title>
        <authorList>
            <person name="Zhou D."/>
            <person name="Zhang D."/>
            <person name="Ding G."/>
            <person name="Shi L."/>
            <person name="Hou Q."/>
            <person name="Ye Y."/>
            <person name="Xu Y."/>
            <person name="Zhou H."/>
            <person name="Xiong C."/>
            <person name="Li S."/>
            <person name="Yu J."/>
            <person name="Hong S."/>
            <person name="Yu X."/>
            <person name="Zou P."/>
            <person name="Chen C."/>
            <person name="Chang X."/>
            <person name="Wang W."/>
            <person name="Lv Y."/>
            <person name="Sun Y."/>
            <person name="Ma L."/>
            <person name="Shen B."/>
            <person name="Zhu C."/>
        </authorList>
    </citation>
    <scope>NUCLEOTIDE SEQUENCE [LARGE SCALE GENOMIC DNA]</scope>
</reference>